<dbReference type="PANTHER" id="PTHR21240:SF30">
    <property type="entry name" value="AMIDOHYDROLASE-RELATED DOMAIN-CONTAINING PROTEIN-RELATED"/>
    <property type="match status" value="1"/>
</dbReference>
<dbReference type="Pfam" id="PF04909">
    <property type="entry name" value="Amidohydro_2"/>
    <property type="match status" value="1"/>
</dbReference>
<accession>A0ABX8UZN1</accession>
<proteinExistence type="predicted"/>
<dbReference type="InterPro" id="IPR006311">
    <property type="entry name" value="TAT_signal"/>
</dbReference>
<name>A0ABX8UZN1_9BURK</name>
<dbReference type="Proteomes" id="UP000826462">
    <property type="component" value="Chromosome 2"/>
</dbReference>
<protein>
    <submittedName>
        <fullName evidence="3">Amidohydrolase family protein</fullName>
    </submittedName>
</protein>
<gene>
    <name evidence="3" type="ORF">KZJ38_23645</name>
</gene>
<dbReference type="InterPro" id="IPR006680">
    <property type="entry name" value="Amidohydro-rel"/>
</dbReference>
<feature type="domain" description="Amidohydrolase-related" evidence="2">
    <location>
        <begin position="109"/>
        <end position="388"/>
    </location>
</feature>
<dbReference type="PROSITE" id="PS51318">
    <property type="entry name" value="TAT"/>
    <property type="match status" value="1"/>
</dbReference>
<reference evidence="3 4" key="1">
    <citation type="submission" date="2021-07" db="EMBL/GenBank/DDBJ databases">
        <title>Paraburkholderia edwinii protects Aspergillus sp. from phenazines by acting as a toxin sponge.</title>
        <authorList>
            <person name="Dahlstrom K.M."/>
            <person name="Newman D.K."/>
        </authorList>
    </citation>
    <scope>NUCLEOTIDE SEQUENCE [LARGE SCALE GENOMIC DNA]</scope>
    <source>
        <strain evidence="3 4">Pe01</strain>
    </source>
</reference>
<dbReference type="SUPFAM" id="SSF51556">
    <property type="entry name" value="Metallo-dependent hydrolases"/>
    <property type="match status" value="1"/>
</dbReference>
<keyword evidence="1" id="KW-0456">Lyase</keyword>
<dbReference type="InterPro" id="IPR032466">
    <property type="entry name" value="Metal_Hydrolase"/>
</dbReference>
<organism evidence="3 4">
    <name type="scientific">Paraburkholderia edwinii</name>
    <dbReference type="NCBI Taxonomy" id="2861782"/>
    <lineage>
        <taxon>Bacteria</taxon>
        <taxon>Pseudomonadati</taxon>
        <taxon>Pseudomonadota</taxon>
        <taxon>Betaproteobacteria</taxon>
        <taxon>Burkholderiales</taxon>
        <taxon>Burkholderiaceae</taxon>
        <taxon>Paraburkholderia</taxon>
    </lineage>
</organism>
<dbReference type="InterPro" id="IPR032465">
    <property type="entry name" value="ACMSD"/>
</dbReference>
<dbReference type="Gene3D" id="3.20.20.140">
    <property type="entry name" value="Metal-dependent hydrolases"/>
    <property type="match status" value="1"/>
</dbReference>
<dbReference type="EMBL" id="CP080096">
    <property type="protein sequence ID" value="QYD72695.1"/>
    <property type="molecule type" value="Genomic_DNA"/>
</dbReference>
<dbReference type="RefSeq" id="WP_219802117.1">
    <property type="nucleotide sequence ID" value="NZ_CP080096.1"/>
</dbReference>
<keyword evidence="4" id="KW-1185">Reference proteome</keyword>
<dbReference type="PANTHER" id="PTHR21240">
    <property type="entry name" value="2-AMINO-3-CARBOXYLMUCONATE-6-SEMIALDEHYDE DECARBOXYLASE"/>
    <property type="match status" value="1"/>
</dbReference>
<evidence type="ECO:0000313" key="4">
    <source>
        <dbReference type="Proteomes" id="UP000826462"/>
    </source>
</evidence>
<evidence type="ECO:0000256" key="1">
    <source>
        <dbReference type="ARBA" id="ARBA00023239"/>
    </source>
</evidence>
<evidence type="ECO:0000259" key="2">
    <source>
        <dbReference type="Pfam" id="PF04909"/>
    </source>
</evidence>
<evidence type="ECO:0000313" key="3">
    <source>
        <dbReference type="EMBL" id="QYD72695.1"/>
    </source>
</evidence>
<sequence length="394" mass="43742">MANNVPSNTDDFDEPAAAPGIGRRSFMLGVPGALLAGASLASPSAGAATADASASDVHDDPVKIPSRPWKVAFEEHYMTSHFDSIVRKDTKVAARTGVYADLLDVDTKRIELMDRAGIQYAILSLNTPGIQGETDPAAAVSDARYANDELRRIVDRHPGRLGAFAALPMQDPAAAADELDRAVRELGFHAPLVNSFSNLHTENGVVYLDEPQYLPFWERVQALGVPLYLHPRNPVPSQQLMFRDHPELLAATWAYLVETSTHALRLITSGLFDRYPDLQICLGHLGESLPFMAWRVSAVYARHAHRVKLKHDLLTYLKTNFRYTTAGFFDTTATVEVMNFVGRDRVYFSTDYPWMDMVQGGQWLDNAELSDADRWRIGRMNAVELFKLKLAPTA</sequence>